<evidence type="ECO:0000256" key="2">
    <source>
        <dbReference type="ARBA" id="ARBA00009399"/>
    </source>
</evidence>
<dbReference type="GO" id="GO:0005886">
    <property type="term" value="C:plasma membrane"/>
    <property type="evidence" value="ECO:0007669"/>
    <property type="project" value="TreeGrafter"/>
</dbReference>
<organism evidence="8 9">
    <name type="scientific">Desulfurella amilsii</name>
    <dbReference type="NCBI Taxonomy" id="1562698"/>
    <lineage>
        <taxon>Bacteria</taxon>
        <taxon>Pseudomonadati</taxon>
        <taxon>Campylobacterota</taxon>
        <taxon>Desulfurellia</taxon>
        <taxon>Desulfurellales</taxon>
        <taxon>Desulfurellaceae</taxon>
        <taxon>Desulfurella</taxon>
    </lineage>
</organism>
<evidence type="ECO:0000259" key="7">
    <source>
        <dbReference type="Pfam" id="PF04138"/>
    </source>
</evidence>
<evidence type="ECO:0000256" key="3">
    <source>
        <dbReference type="ARBA" id="ARBA00022692"/>
    </source>
</evidence>
<evidence type="ECO:0000313" key="9">
    <source>
        <dbReference type="Proteomes" id="UP000194141"/>
    </source>
</evidence>
<dbReference type="Pfam" id="PF04138">
    <property type="entry name" value="GtrA_DPMS_TM"/>
    <property type="match status" value="1"/>
</dbReference>
<gene>
    <name evidence="8" type="ORF">DESAMIL20_1960</name>
</gene>
<dbReference type="PANTHER" id="PTHR38459">
    <property type="entry name" value="PROPHAGE BACTOPRENOL-LINKED GLUCOSE TRANSLOCASE HOMOLOG"/>
    <property type="match status" value="1"/>
</dbReference>
<comment type="similarity">
    <text evidence="2">Belongs to the GtrA family.</text>
</comment>
<keyword evidence="3 6" id="KW-0812">Transmembrane</keyword>
<evidence type="ECO:0000256" key="6">
    <source>
        <dbReference type="SAM" id="Phobius"/>
    </source>
</evidence>
<accession>A0A1X4XXZ8</accession>
<keyword evidence="9" id="KW-1185">Reference proteome</keyword>
<dbReference type="Proteomes" id="UP000194141">
    <property type="component" value="Unassembled WGS sequence"/>
</dbReference>
<evidence type="ECO:0000256" key="1">
    <source>
        <dbReference type="ARBA" id="ARBA00004141"/>
    </source>
</evidence>
<evidence type="ECO:0000256" key="4">
    <source>
        <dbReference type="ARBA" id="ARBA00022989"/>
    </source>
</evidence>
<comment type="subcellular location">
    <subcellularLocation>
        <location evidence="1">Membrane</location>
        <topology evidence="1">Multi-pass membrane protein</topology>
    </subcellularLocation>
</comment>
<dbReference type="AlphaFoldDB" id="A0A1X4XXZ8"/>
<feature type="transmembrane region" description="Helical" evidence="6">
    <location>
        <begin position="12"/>
        <end position="29"/>
    </location>
</feature>
<sequence>MFIGTSPEISNIIGYAIGIIVSYALNKIYTFKSKAHPKKEFPKFVLSLLTSYGLNFLTLILCIHIFKINPYISQIISGAVYTLSGFVFLKYFAFRNQLEGQTNED</sequence>
<comment type="caution">
    <text evidence="8">The sequence shown here is derived from an EMBL/GenBank/DDBJ whole genome shotgun (WGS) entry which is preliminary data.</text>
</comment>
<dbReference type="GO" id="GO:0000271">
    <property type="term" value="P:polysaccharide biosynthetic process"/>
    <property type="evidence" value="ECO:0007669"/>
    <property type="project" value="InterPro"/>
</dbReference>
<dbReference type="InterPro" id="IPR051401">
    <property type="entry name" value="GtrA_CellWall_Glycosyl"/>
</dbReference>
<evidence type="ECO:0000313" key="8">
    <source>
        <dbReference type="EMBL" id="OSS42407.1"/>
    </source>
</evidence>
<proteinExistence type="inferred from homology"/>
<dbReference type="PANTHER" id="PTHR38459:SF1">
    <property type="entry name" value="PROPHAGE BACTOPRENOL-LINKED GLUCOSE TRANSLOCASE HOMOLOG"/>
    <property type="match status" value="1"/>
</dbReference>
<dbReference type="InterPro" id="IPR007267">
    <property type="entry name" value="GtrA_DPMS_TM"/>
</dbReference>
<dbReference type="STRING" id="1562698.DESAMIL20_1960"/>
<feature type="transmembrane region" description="Helical" evidence="6">
    <location>
        <begin position="72"/>
        <end position="93"/>
    </location>
</feature>
<name>A0A1X4XXZ8_9BACT</name>
<keyword evidence="4 6" id="KW-1133">Transmembrane helix</keyword>
<protein>
    <submittedName>
        <fullName evidence="8">GtrA-like protein</fullName>
    </submittedName>
</protein>
<feature type="domain" description="GtrA/DPMS transmembrane" evidence="7">
    <location>
        <begin position="3"/>
        <end position="94"/>
    </location>
</feature>
<evidence type="ECO:0000256" key="5">
    <source>
        <dbReference type="ARBA" id="ARBA00023136"/>
    </source>
</evidence>
<reference evidence="8 9" key="1">
    <citation type="journal article" date="2017" name="Front. Microbiol.">
        <title>Genome Sequence of Desulfurella amilsii Strain TR1 and Comparative Genomics of Desulfurellaceae Family.</title>
        <authorList>
            <person name="Florentino A.P."/>
            <person name="Stams A.J."/>
            <person name="Sanchez-Andrea I."/>
        </authorList>
    </citation>
    <scope>NUCLEOTIDE SEQUENCE [LARGE SCALE GENOMIC DNA]</scope>
    <source>
        <strain evidence="8 9">TR1</strain>
    </source>
</reference>
<dbReference type="EMBL" id="MDSU01000018">
    <property type="protein sequence ID" value="OSS42407.1"/>
    <property type="molecule type" value="Genomic_DNA"/>
</dbReference>
<keyword evidence="5 6" id="KW-0472">Membrane</keyword>
<feature type="transmembrane region" description="Helical" evidence="6">
    <location>
        <begin position="41"/>
        <end position="66"/>
    </location>
</feature>